<comment type="caution">
    <text evidence="2">The sequence shown here is derived from an EMBL/GenBank/DDBJ whole genome shotgun (WGS) entry which is preliminary data.</text>
</comment>
<feature type="compositionally biased region" description="Acidic residues" evidence="1">
    <location>
        <begin position="169"/>
        <end position="181"/>
    </location>
</feature>
<organism evidence="2 3">
    <name type="scientific">Euplotes crassus</name>
    <dbReference type="NCBI Taxonomy" id="5936"/>
    <lineage>
        <taxon>Eukaryota</taxon>
        <taxon>Sar</taxon>
        <taxon>Alveolata</taxon>
        <taxon>Ciliophora</taxon>
        <taxon>Intramacronucleata</taxon>
        <taxon>Spirotrichea</taxon>
        <taxon>Hypotrichia</taxon>
        <taxon>Euplotida</taxon>
        <taxon>Euplotidae</taxon>
        <taxon>Moneuplotes</taxon>
    </lineage>
</organism>
<gene>
    <name evidence="2" type="ORF">ECRASSUSDP1_LOCUS23666</name>
</gene>
<dbReference type="Proteomes" id="UP001295684">
    <property type="component" value="Unassembled WGS sequence"/>
</dbReference>
<keyword evidence="3" id="KW-1185">Reference proteome</keyword>
<protein>
    <recommendedName>
        <fullName evidence="4">LisH domain-containing protein</fullName>
    </recommendedName>
</protein>
<evidence type="ECO:0000313" key="2">
    <source>
        <dbReference type="EMBL" id="CAI2382196.1"/>
    </source>
</evidence>
<dbReference type="AlphaFoldDB" id="A0AAD1XZ39"/>
<evidence type="ECO:0000256" key="1">
    <source>
        <dbReference type="SAM" id="MobiDB-lite"/>
    </source>
</evidence>
<feature type="compositionally biased region" description="Basic and acidic residues" evidence="1">
    <location>
        <begin position="103"/>
        <end position="118"/>
    </location>
</feature>
<evidence type="ECO:0000313" key="3">
    <source>
        <dbReference type="Proteomes" id="UP001295684"/>
    </source>
</evidence>
<name>A0AAD1XZ39_EUPCR</name>
<feature type="region of interest" description="Disordered" evidence="1">
    <location>
        <begin position="86"/>
        <end position="119"/>
    </location>
</feature>
<sequence length="181" mass="20505">MESGSENLSKLCKFLICDYLEANGMEVTKDSFLREFENEGDSKTISLKSASALLGYKETIKEQLDNKEHTNVLEIVLDQLLKGSQPVKSKPMKKKKLKKKPKKGDIGEPQEEKYDWGGEKMTPCEEIEEGDYSFGHKKLHAQTPFEVLQSRAKDNDTLNFGKNQSSSSGDDELEKELDDLH</sequence>
<proteinExistence type="predicted"/>
<feature type="compositionally biased region" description="Basic residues" evidence="1">
    <location>
        <begin position="90"/>
        <end position="102"/>
    </location>
</feature>
<reference evidence="2" key="1">
    <citation type="submission" date="2023-07" db="EMBL/GenBank/DDBJ databases">
        <authorList>
            <consortium name="AG Swart"/>
            <person name="Singh M."/>
            <person name="Singh A."/>
            <person name="Seah K."/>
            <person name="Emmerich C."/>
        </authorList>
    </citation>
    <scope>NUCLEOTIDE SEQUENCE</scope>
    <source>
        <strain evidence="2">DP1</strain>
    </source>
</reference>
<evidence type="ECO:0008006" key="4">
    <source>
        <dbReference type="Google" id="ProtNLM"/>
    </source>
</evidence>
<feature type="region of interest" description="Disordered" evidence="1">
    <location>
        <begin position="150"/>
        <end position="181"/>
    </location>
</feature>
<accession>A0AAD1XZ39</accession>
<dbReference type="EMBL" id="CAMPGE010024348">
    <property type="protein sequence ID" value="CAI2382196.1"/>
    <property type="molecule type" value="Genomic_DNA"/>
</dbReference>